<reference evidence="5 6" key="1">
    <citation type="submission" date="2016-08" db="EMBL/GenBank/DDBJ databases">
        <authorList>
            <person name="Seilhamer J.J."/>
        </authorList>
    </citation>
    <scope>NUCLEOTIDE SEQUENCE [LARGE SCALE GENOMIC DNA]</scope>
    <source>
        <strain evidence="5">L21-II-0</strain>
    </source>
</reference>
<dbReference type="GO" id="GO:0046872">
    <property type="term" value="F:metal ion binding"/>
    <property type="evidence" value="ECO:0007669"/>
    <property type="project" value="UniProtKB-KW"/>
</dbReference>
<dbReference type="GO" id="GO:0003824">
    <property type="term" value="F:catalytic activity"/>
    <property type="evidence" value="ECO:0007669"/>
    <property type="project" value="InterPro"/>
</dbReference>
<dbReference type="EMBL" id="FMID01000067">
    <property type="protein sequence ID" value="SCL76745.1"/>
    <property type="molecule type" value="Genomic_DNA"/>
</dbReference>
<name>A0A1M4MP90_9EURY</name>
<evidence type="ECO:0000256" key="4">
    <source>
        <dbReference type="ARBA" id="ARBA00023014"/>
    </source>
</evidence>
<evidence type="ECO:0000313" key="6">
    <source>
        <dbReference type="Proteomes" id="UP000184671"/>
    </source>
</evidence>
<keyword evidence="1" id="KW-0949">S-adenosyl-L-methionine</keyword>
<dbReference type="Proteomes" id="UP000184671">
    <property type="component" value="Unassembled WGS sequence"/>
</dbReference>
<organism evidence="5 6">
    <name type="scientific">Methanoculleus chikugoensis</name>
    <dbReference type="NCBI Taxonomy" id="118126"/>
    <lineage>
        <taxon>Archaea</taxon>
        <taxon>Methanobacteriati</taxon>
        <taxon>Methanobacteriota</taxon>
        <taxon>Stenosarchaea group</taxon>
        <taxon>Methanomicrobia</taxon>
        <taxon>Methanomicrobiales</taxon>
        <taxon>Methanomicrobiaceae</taxon>
        <taxon>Methanoculleus</taxon>
    </lineage>
</organism>
<evidence type="ECO:0000256" key="1">
    <source>
        <dbReference type="ARBA" id="ARBA00022691"/>
    </source>
</evidence>
<evidence type="ECO:0000256" key="2">
    <source>
        <dbReference type="ARBA" id="ARBA00022723"/>
    </source>
</evidence>
<evidence type="ECO:0000256" key="3">
    <source>
        <dbReference type="ARBA" id="ARBA00023004"/>
    </source>
</evidence>
<dbReference type="Gene3D" id="3.20.20.70">
    <property type="entry name" value="Aldolase class I"/>
    <property type="match status" value="1"/>
</dbReference>
<dbReference type="SUPFAM" id="SSF102114">
    <property type="entry name" value="Radical SAM enzymes"/>
    <property type="match status" value="1"/>
</dbReference>
<keyword evidence="2" id="KW-0479">Metal-binding</keyword>
<dbReference type="SFLD" id="SFLDS00029">
    <property type="entry name" value="Radical_SAM"/>
    <property type="match status" value="1"/>
</dbReference>
<dbReference type="Pfam" id="PF13353">
    <property type="entry name" value="Fer4_12"/>
    <property type="match status" value="1"/>
</dbReference>
<gene>
    <name evidence="5" type="ORF">L21_2688</name>
</gene>
<dbReference type="InterPro" id="IPR013785">
    <property type="entry name" value="Aldolase_TIM"/>
</dbReference>
<sequence>MVNLLEKTRKQYKEVTKPNQDGVNEYRIIYDFGTSSIASEAGFLQPFFRLFTPAKATKGRKLNSLYGHSLNPYKDTLMDYATIVQYKLGKVGISSWEDYNRLLSVHIARCPLNCWHCYVGECLKHDCGTCSFNGKCGQNRRNELKVKEELVPSKTIVNKFIEQRDHDASNGIKTNILRVTGGEPFLAPEMILEMLQDIKNQGLGKEVFIWTETNLVPLIQPYNADPLISSEILTDLGKFSNFCVHPCFHGLNKENFEEVTGEKIVDYDLLVGAFRRLIDAGIDVYPSFGSNMSSLEEVETFYYKISSIDENLPLRFTLIEYDLDYQPVKWRREVSDEFAKEHTMVYDRFQVIEKWDSLLKASTGYAYGDIPRHLVPKKKVRAG</sequence>
<keyword evidence="4" id="KW-0411">Iron-sulfur</keyword>
<evidence type="ECO:0000313" key="5">
    <source>
        <dbReference type="EMBL" id="SCL76745.1"/>
    </source>
</evidence>
<dbReference type="InterPro" id="IPR007197">
    <property type="entry name" value="rSAM"/>
</dbReference>
<dbReference type="RefSeq" id="WP_083609070.1">
    <property type="nucleotide sequence ID" value="NZ_FMID01000067.1"/>
</dbReference>
<dbReference type="OrthoDB" id="387714at2157"/>
<dbReference type="InterPro" id="IPR058240">
    <property type="entry name" value="rSAM_sf"/>
</dbReference>
<dbReference type="GO" id="GO:0051536">
    <property type="term" value="F:iron-sulfur cluster binding"/>
    <property type="evidence" value="ECO:0007669"/>
    <property type="project" value="UniProtKB-KW"/>
</dbReference>
<accession>A0A1M4MP90</accession>
<keyword evidence="3" id="KW-0408">Iron</keyword>
<proteinExistence type="predicted"/>
<dbReference type="AlphaFoldDB" id="A0A1M4MP90"/>
<protein>
    <submittedName>
        <fullName evidence="5">Putative Fe-S oxidoreductase</fullName>
    </submittedName>
</protein>